<name>A0A329UNS2_9FIRM</name>
<gene>
    <name evidence="2" type="ORF">C4N21_08840</name>
</gene>
<feature type="compositionally biased region" description="Low complexity" evidence="1">
    <location>
        <begin position="82"/>
        <end position="93"/>
    </location>
</feature>
<feature type="region of interest" description="Disordered" evidence="1">
    <location>
        <begin position="82"/>
        <end position="118"/>
    </location>
</feature>
<dbReference type="EMBL" id="PRLF01000011">
    <property type="protein sequence ID" value="RAW64786.1"/>
    <property type="molecule type" value="Genomic_DNA"/>
</dbReference>
<reference evidence="2 3" key="1">
    <citation type="submission" date="2018-02" db="EMBL/GenBank/DDBJ databases">
        <title>Complete genome sequencing of Faecalibacterium prausnitzii strains isolated from the human gut.</title>
        <authorList>
            <person name="Fitzgerald B.C."/>
            <person name="Shkoporov A.N."/>
            <person name="Ross P.R."/>
            <person name="Hill C."/>
        </authorList>
    </citation>
    <scope>NUCLEOTIDE SEQUENCE [LARGE SCALE GENOMIC DNA]</scope>
    <source>
        <strain evidence="2 3">APC924/119</strain>
    </source>
</reference>
<dbReference type="AlphaFoldDB" id="A0A329UNS2"/>
<accession>A0A329UNS2</accession>
<organism evidence="2 3">
    <name type="scientific">Faecalibacterium prausnitzii</name>
    <dbReference type="NCBI Taxonomy" id="853"/>
    <lineage>
        <taxon>Bacteria</taxon>
        <taxon>Bacillati</taxon>
        <taxon>Bacillota</taxon>
        <taxon>Clostridia</taxon>
        <taxon>Eubacteriales</taxon>
        <taxon>Oscillospiraceae</taxon>
        <taxon>Faecalibacterium</taxon>
    </lineage>
</organism>
<evidence type="ECO:0000313" key="3">
    <source>
        <dbReference type="Proteomes" id="UP000250550"/>
    </source>
</evidence>
<evidence type="ECO:0000256" key="1">
    <source>
        <dbReference type="SAM" id="MobiDB-lite"/>
    </source>
</evidence>
<comment type="caution">
    <text evidence="2">The sequence shown here is derived from an EMBL/GenBank/DDBJ whole genome shotgun (WGS) entry which is preliminary data.</text>
</comment>
<dbReference type="Proteomes" id="UP000250550">
    <property type="component" value="Unassembled WGS sequence"/>
</dbReference>
<evidence type="ECO:0000313" key="2">
    <source>
        <dbReference type="EMBL" id="RAW64786.1"/>
    </source>
</evidence>
<protein>
    <submittedName>
        <fullName evidence="2">Uncharacterized protein</fullName>
    </submittedName>
</protein>
<proteinExistence type="predicted"/>
<sequence>MRGTILNALRVALRIISGKIILYFGTPERLRTLRCSIFTGGVVTKNGSCSTAFCESAALRGYPLRLTTFARFPLLSLRDIFPRSGGSRPSRGRLMAMSETFPPPLKPSPWGRWHRRRR</sequence>